<dbReference type="PANTHER" id="PTHR33607">
    <property type="entry name" value="ENDONUCLEASE-1"/>
    <property type="match status" value="1"/>
</dbReference>
<keyword evidence="3" id="KW-0378">Hydrolase</keyword>
<evidence type="ECO:0000256" key="3">
    <source>
        <dbReference type="ARBA" id="ARBA00022801"/>
    </source>
</evidence>
<reference evidence="4 5" key="1">
    <citation type="submission" date="2016-10" db="EMBL/GenBank/DDBJ databases">
        <authorList>
            <person name="de Groot N.N."/>
        </authorList>
    </citation>
    <scope>NUCLEOTIDE SEQUENCE [LARGE SCALE GENOMIC DNA]</scope>
    <source>
        <strain evidence="4 5">DSM 21035</strain>
    </source>
</reference>
<sequence>MDLPIIMNTNYNYMKKLILIFVSLCFVACVNNDRVAPEVGLGLNVPEDLELYYATLKLTQDNEENYDALRKLTVDNHTNILSYGRRHDYLYNADEDLSNPDNVTLMYTGESRYWEEYTSSSNDYNPQTFNTEHVYPQSLLRLSDAVTDLHHLRSVDADVNSDRSNLPFVDGSGANQRIGDGWYPGDEWKGDVARMILYLNVRYREKIEKVGTAELFLKWNVEDPVSAFEMQRNEVIFSAQGNRNPFIDNPYLATLIWGGDAAENKWE</sequence>
<dbReference type="STRING" id="419940.SAMN05421824_0648"/>
<keyword evidence="4" id="KW-0255">Endonuclease</keyword>
<dbReference type="InterPro" id="IPR007346">
    <property type="entry name" value="Endonuclease-I"/>
</dbReference>
<gene>
    <name evidence="4" type="ORF">SAMN05421824_0648</name>
</gene>
<evidence type="ECO:0000256" key="1">
    <source>
        <dbReference type="ARBA" id="ARBA00006429"/>
    </source>
</evidence>
<dbReference type="EMBL" id="FOFN01000001">
    <property type="protein sequence ID" value="SEP90553.1"/>
    <property type="molecule type" value="Genomic_DNA"/>
</dbReference>
<dbReference type="SUPFAM" id="SSF54060">
    <property type="entry name" value="His-Me finger endonucleases"/>
    <property type="match status" value="1"/>
</dbReference>
<proteinExistence type="inferred from homology"/>
<keyword evidence="5" id="KW-1185">Reference proteome</keyword>
<dbReference type="AlphaFoldDB" id="A0A1H9BPT9"/>
<keyword evidence="2" id="KW-0540">Nuclease</keyword>
<dbReference type="InterPro" id="IPR044925">
    <property type="entry name" value="His-Me_finger_sf"/>
</dbReference>
<dbReference type="Pfam" id="PF04231">
    <property type="entry name" value="Endonuclease_1"/>
    <property type="match status" value="1"/>
</dbReference>
<dbReference type="Proteomes" id="UP000198999">
    <property type="component" value="Unassembled WGS sequence"/>
</dbReference>
<dbReference type="GO" id="GO:0016787">
    <property type="term" value="F:hydrolase activity"/>
    <property type="evidence" value="ECO:0007669"/>
    <property type="project" value="UniProtKB-KW"/>
</dbReference>
<protein>
    <submittedName>
        <fullName evidence="4">Endonuclease I</fullName>
    </submittedName>
</protein>
<dbReference type="GO" id="GO:0004519">
    <property type="term" value="F:endonuclease activity"/>
    <property type="evidence" value="ECO:0007669"/>
    <property type="project" value="UniProtKB-KW"/>
</dbReference>
<name>A0A1H9BPT9_9FLAO</name>
<comment type="similarity">
    <text evidence="1">Belongs to the EndA/NucM nuclease family.</text>
</comment>
<organism evidence="4 5">
    <name type="scientific">Hyunsoonleella jejuensis</name>
    <dbReference type="NCBI Taxonomy" id="419940"/>
    <lineage>
        <taxon>Bacteria</taxon>
        <taxon>Pseudomonadati</taxon>
        <taxon>Bacteroidota</taxon>
        <taxon>Flavobacteriia</taxon>
        <taxon>Flavobacteriales</taxon>
        <taxon>Flavobacteriaceae</taxon>
    </lineage>
</organism>
<accession>A0A1H9BPT9</accession>
<evidence type="ECO:0000313" key="4">
    <source>
        <dbReference type="EMBL" id="SEP90553.1"/>
    </source>
</evidence>
<evidence type="ECO:0000313" key="5">
    <source>
        <dbReference type="Proteomes" id="UP000198999"/>
    </source>
</evidence>
<dbReference type="PANTHER" id="PTHR33607:SF2">
    <property type="entry name" value="ENDONUCLEASE-1"/>
    <property type="match status" value="1"/>
</dbReference>
<evidence type="ECO:0000256" key="2">
    <source>
        <dbReference type="ARBA" id="ARBA00022722"/>
    </source>
</evidence>